<sequence>MVTHMLLSPSPVFSPSLKVLEKEGIRHAFFTRQGGVSRGIYESLNLGRGSNDDKENIEKNRAIVADYMGVKPENLVNLYQIHSPHALIVNEPIKGERPRADALVTNKKGLALGILSADCGPVLFADPKAHVIGAAHAGWRGALAGVVENTVAAMETLGAKRNDIVATLGPSIGPKHYEVGKEFYETFVNERSSYEKFFVPSGRFEHFFFNLWDFVQNRLDDAGVHGNCLKLCTYGDEKRFFSYRRKTHRDEPDYGRQISVITLE</sequence>
<comment type="catalytic activity">
    <reaction evidence="7">
        <text>adenosine + H2O + H(+) = inosine + NH4(+)</text>
        <dbReference type="Rhea" id="RHEA:24408"/>
        <dbReference type="ChEBI" id="CHEBI:15377"/>
        <dbReference type="ChEBI" id="CHEBI:15378"/>
        <dbReference type="ChEBI" id="CHEBI:16335"/>
        <dbReference type="ChEBI" id="CHEBI:17596"/>
        <dbReference type="ChEBI" id="CHEBI:28938"/>
        <dbReference type="EC" id="3.5.4.4"/>
    </reaction>
    <physiologicalReaction direction="left-to-right" evidence="7">
        <dbReference type="Rhea" id="RHEA:24409"/>
    </physiologicalReaction>
</comment>
<protein>
    <recommendedName>
        <fullName evidence="10">Purine nucleoside phosphorylase</fullName>
    </recommendedName>
</protein>
<dbReference type="GO" id="GO:0017061">
    <property type="term" value="F:S-methyl-5-thioadenosine phosphorylase activity"/>
    <property type="evidence" value="ECO:0007669"/>
    <property type="project" value="UniProtKB-EC"/>
</dbReference>
<keyword evidence="6" id="KW-0862">Zinc</keyword>
<evidence type="ECO:0000256" key="7">
    <source>
        <dbReference type="ARBA" id="ARBA00047989"/>
    </source>
</evidence>
<dbReference type="NCBIfam" id="TIGR00726">
    <property type="entry name" value="peptidoglycan editing factor PgeF"/>
    <property type="match status" value="1"/>
</dbReference>
<comment type="similarity">
    <text evidence="2 10">Belongs to the purine nucleoside phosphorylase YfiH/LACC1 family.</text>
</comment>
<name>A0A1R0F9V9_9HYPH</name>
<evidence type="ECO:0000256" key="8">
    <source>
        <dbReference type="ARBA" id="ARBA00048968"/>
    </source>
</evidence>
<dbReference type="InterPro" id="IPR011324">
    <property type="entry name" value="Cytotoxic_necrot_fac-like_cat"/>
</dbReference>
<dbReference type="SUPFAM" id="SSF64438">
    <property type="entry name" value="CNF1/YfiH-like putative cysteine hydrolases"/>
    <property type="match status" value="1"/>
</dbReference>
<reference evidence="11 12" key="1">
    <citation type="submission" date="2016-12" db="EMBL/GenBank/DDBJ databases">
        <title>Comparative genomics of Bartonella apis.</title>
        <authorList>
            <person name="Engel P."/>
        </authorList>
    </citation>
    <scope>NUCLEOTIDE SEQUENCE [LARGE SCALE GENOMIC DNA]</scope>
    <source>
        <strain evidence="11 12">PEB0149</strain>
    </source>
</reference>
<evidence type="ECO:0000313" key="11">
    <source>
        <dbReference type="EMBL" id="OLY43740.1"/>
    </source>
</evidence>
<organism evidence="11 12">
    <name type="scientific">Bartonella apis</name>
    <dbReference type="NCBI Taxonomy" id="1686310"/>
    <lineage>
        <taxon>Bacteria</taxon>
        <taxon>Pseudomonadati</taxon>
        <taxon>Pseudomonadota</taxon>
        <taxon>Alphaproteobacteria</taxon>
        <taxon>Hyphomicrobiales</taxon>
        <taxon>Bartonellaceae</taxon>
        <taxon>Bartonella</taxon>
    </lineage>
</organism>
<dbReference type="EMBL" id="LXYT01000001">
    <property type="protein sequence ID" value="OLY43740.1"/>
    <property type="molecule type" value="Genomic_DNA"/>
</dbReference>
<evidence type="ECO:0000256" key="9">
    <source>
        <dbReference type="ARBA" id="ARBA00049893"/>
    </source>
</evidence>
<dbReference type="AlphaFoldDB" id="A0A1R0F9V9"/>
<evidence type="ECO:0000256" key="1">
    <source>
        <dbReference type="ARBA" id="ARBA00000553"/>
    </source>
</evidence>
<dbReference type="GO" id="GO:0016787">
    <property type="term" value="F:hydrolase activity"/>
    <property type="evidence" value="ECO:0007669"/>
    <property type="project" value="UniProtKB-KW"/>
</dbReference>
<keyword evidence="3" id="KW-0808">Transferase</keyword>
<dbReference type="Proteomes" id="UP000187344">
    <property type="component" value="Unassembled WGS sequence"/>
</dbReference>
<dbReference type="InterPro" id="IPR003730">
    <property type="entry name" value="Cu_polyphenol_OxRdtase"/>
</dbReference>
<evidence type="ECO:0000313" key="12">
    <source>
        <dbReference type="Proteomes" id="UP000187344"/>
    </source>
</evidence>
<evidence type="ECO:0000256" key="6">
    <source>
        <dbReference type="ARBA" id="ARBA00022833"/>
    </source>
</evidence>
<dbReference type="PANTHER" id="PTHR30616">
    <property type="entry name" value="UNCHARACTERIZED PROTEIN YFIH"/>
    <property type="match status" value="1"/>
</dbReference>
<evidence type="ECO:0000256" key="2">
    <source>
        <dbReference type="ARBA" id="ARBA00007353"/>
    </source>
</evidence>
<gene>
    <name evidence="11" type="ORF">PEB0149_011750</name>
</gene>
<comment type="catalytic activity">
    <reaction evidence="9">
        <text>S-methyl-5'-thioadenosine + phosphate = 5-(methylsulfanyl)-alpha-D-ribose 1-phosphate + adenine</text>
        <dbReference type="Rhea" id="RHEA:11852"/>
        <dbReference type="ChEBI" id="CHEBI:16708"/>
        <dbReference type="ChEBI" id="CHEBI:17509"/>
        <dbReference type="ChEBI" id="CHEBI:43474"/>
        <dbReference type="ChEBI" id="CHEBI:58533"/>
        <dbReference type="EC" id="2.4.2.28"/>
    </reaction>
    <physiologicalReaction direction="left-to-right" evidence="9">
        <dbReference type="Rhea" id="RHEA:11853"/>
    </physiologicalReaction>
</comment>
<dbReference type="CDD" id="cd16833">
    <property type="entry name" value="YfiH"/>
    <property type="match status" value="1"/>
</dbReference>
<dbReference type="InterPro" id="IPR038371">
    <property type="entry name" value="Cu_polyphenol_OxRdtase_sf"/>
</dbReference>
<comment type="catalytic activity">
    <reaction evidence="1">
        <text>inosine + phosphate = alpha-D-ribose 1-phosphate + hypoxanthine</text>
        <dbReference type="Rhea" id="RHEA:27646"/>
        <dbReference type="ChEBI" id="CHEBI:17368"/>
        <dbReference type="ChEBI" id="CHEBI:17596"/>
        <dbReference type="ChEBI" id="CHEBI:43474"/>
        <dbReference type="ChEBI" id="CHEBI:57720"/>
        <dbReference type="EC" id="2.4.2.1"/>
    </reaction>
    <physiologicalReaction direction="left-to-right" evidence="1">
        <dbReference type="Rhea" id="RHEA:27647"/>
    </physiologicalReaction>
</comment>
<evidence type="ECO:0000256" key="10">
    <source>
        <dbReference type="RuleBase" id="RU361274"/>
    </source>
</evidence>
<keyword evidence="12" id="KW-1185">Reference proteome</keyword>
<accession>A0A1R0F9V9</accession>
<dbReference type="Pfam" id="PF02578">
    <property type="entry name" value="Cu-oxidase_4"/>
    <property type="match status" value="1"/>
</dbReference>
<evidence type="ECO:0000256" key="5">
    <source>
        <dbReference type="ARBA" id="ARBA00022801"/>
    </source>
</evidence>
<evidence type="ECO:0000256" key="4">
    <source>
        <dbReference type="ARBA" id="ARBA00022723"/>
    </source>
</evidence>
<dbReference type="Gene3D" id="3.60.140.10">
    <property type="entry name" value="CNF1/YfiH-like putative cysteine hydrolases"/>
    <property type="match status" value="1"/>
</dbReference>
<keyword evidence="5" id="KW-0378">Hydrolase</keyword>
<comment type="catalytic activity">
    <reaction evidence="8">
        <text>adenosine + phosphate = alpha-D-ribose 1-phosphate + adenine</text>
        <dbReference type="Rhea" id="RHEA:27642"/>
        <dbReference type="ChEBI" id="CHEBI:16335"/>
        <dbReference type="ChEBI" id="CHEBI:16708"/>
        <dbReference type="ChEBI" id="CHEBI:43474"/>
        <dbReference type="ChEBI" id="CHEBI:57720"/>
        <dbReference type="EC" id="2.4.2.1"/>
    </reaction>
    <physiologicalReaction direction="left-to-right" evidence="8">
        <dbReference type="Rhea" id="RHEA:27643"/>
    </physiologicalReaction>
</comment>
<keyword evidence="4" id="KW-0479">Metal-binding</keyword>
<comment type="caution">
    <text evidence="11">The sequence shown here is derived from an EMBL/GenBank/DDBJ whole genome shotgun (WGS) entry which is preliminary data.</text>
</comment>
<dbReference type="GO" id="GO:0005507">
    <property type="term" value="F:copper ion binding"/>
    <property type="evidence" value="ECO:0007669"/>
    <property type="project" value="TreeGrafter"/>
</dbReference>
<dbReference type="PANTHER" id="PTHR30616:SF2">
    <property type="entry name" value="PURINE NUCLEOSIDE PHOSPHORYLASE LACC1"/>
    <property type="match status" value="1"/>
</dbReference>
<evidence type="ECO:0000256" key="3">
    <source>
        <dbReference type="ARBA" id="ARBA00022679"/>
    </source>
</evidence>
<proteinExistence type="inferred from homology"/>